<keyword evidence="2" id="KW-1185">Reference proteome</keyword>
<dbReference type="EMBL" id="JACHEB010000014">
    <property type="protein sequence ID" value="MBB5331332.1"/>
    <property type="molecule type" value="Genomic_DNA"/>
</dbReference>
<evidence type="ECO:0000313" key="1">
    <source>
        <dbReference type="EMBL" id="MBB5331332.1"/>
    </source>
</evidence>
<dbReference type="AlphaFoldDB" id="A0A9X0QIX1"/>
<name>A0A9X0QIX1_9BACT</name>
<dbReference type="Proteomes" id="UP000535182">
    <property type="component" value="Unassembled WGS sequence"/>
</dbReference>
<sequence length="55" mass="5714">MISTAILCRPTTKLGLSTTFSSVLRSYNQDAGPSQGTGSVEPLTPDGVLGFAQEI</sequence>
<comment type="caution">
    <text evidence="1">The sequence shown here is derived from an EMBL/GenBank/DDBJ whole genome shotgun (WGS) entry which is preliminary data.</text>
</comment>
<proteinExistence type="predicted"/>
<accession>A0A9X0QIX1</accession>
<protein>
    <submittedName>
        <fullName evidence="1">Uncharacterized protein</fullName>
    </submittedName>
</protein>
<evidence type="ECO:0000313" key="2">
    <source>
        <dbReference type="Proteomes" id="UP000535182"/>
    </source>
</evidence>
<gene>
    <name evidence="1" type="ORF">HDF14_004976</name>
</gene>
<organism evidence="1 2">
    <name type="scientific">Tunturiibacter gelidiferens</name>
    <dbReference type="NCBI Taxonomy" id="3069689"/>
    <lineage>
        <taxon>Bacteria</taxon>
        <taxon>Pseudomonadati</taxon>
        <taxon>Acidobacteriota</taxon>
        <taxon>Terriglobia</taxon>
        <taxon>Terriglobales</taxon>
        <taxon>Acidobacteriaceae</taxon>
        <taxon>Tunturiibacter</taxon>
    </lineage>
</organism>
<reference evidence="1 2" key="1">
    <citation type="submission" date="2020-08" db="EMBL/GenBank/DDBJ databases">
        <title>Genomic Encyclopedia of Type Strains, Phase IV (KMG-V): Genome sequencing to study the core and pangenomes of soil and plant-associated prokaryotes.</title>
        <authorList>
            <person name="Whitman W."/>
        </authorList>
    </citation>
    <scope>NUCLEOTIDE SEQUENCE [LARGE SCALE GENOMIC DNA]</scope>
    <source>
        <strain evidence="1 2">X5P2</strain>
    </source>
</reference>